<dbReference type="EMBL" id="MRWE01000013">
    <property type="protein sequence ID" value="ORJ25721.1"/>
    <property type="molecule type" value="Genomic_DNA"/>
</dbReference>
<keyword evidence="9 11" id="KW-0406">Ion transport</keyword>
<sequence length="210" mass="22108">MLSILSSSLRITAVTWLLCGLVYPLLVNGFSQIIFPVQANGSIITDNKGNMIGSSLIGQNWSGNQWFHGRASATTDTDPNDATKTIAAPYNAGNSSGSNFGPTSQALSDRLTADRKALETVQPELQGKGLPADMLTASASGLDPDISPDNALLQASRVAKARAVSLSQVQALILTHIQKPTFGIFGEPRVNVLALNLALQNSFSNAEGKN</sequence>
<dbReference type="InterPro" id="IPR003820">
    <property type="entry name" value="KdpC"/>
</dbReference>
<evidence type="ECO:0000256" key="9">
    <source>
        <dbReference type="ARBA" id="ARBA00023065"/>
    </source>
</evidence>
<evidence type="ECO:0000256" key="3">
    <source>
        <dbReference type="ARBA" id="ARBA00022538"/>
    </source>
</evidence>
<keyword evidence="10 11" id="KW-0472">Membrane</keyword>
<dbReference type="Pfam" id="PF02669">
    <property type="entry name" value="KdpC"/>
    <property type="match status" value="1"/>
</dbReference>
<keyword evidence="4 11" id="KW-0812">Transmembrane</keyword>
<evidence type="ECO:0000256" key="4">
    <source>
        <dbReference type="ARBA" id="ARBA00022692"/>
    </source>
</evidence>
<keyword evidence="6 11" id="KW-0067">ATP-binding</keyword>
<dbReference type="GO" id="GO:0008556">
    <property type="term" value="F:P-type potassium transmembrane transporter activity"/>
    <property type="evidence" value="ECO:0007669"/>
    <property type="project" value="InterPro"/>
</dbReference>
<evidence type="ECO:0000313" key="13">
    <source>
        <dbReference type="Proteomes" id="UP000192536"/>
    </source>
</evidence>
<keyword evidence="3 11" id="KW-0633">Potassium transport</keyword>
<keyword evidence="2 11" id="KW-1003">Cell membrane</keyword>
<keyword evidence="5 11" id="KW-0547">Nucleotide-binding</keyword>
<comment type="similarity">
    <text evidence="11">Belongs to the KdpC family.</text>
</comment>
<dbReference type="Proteomes" id="UP000192536">
    <property type="component" value="Unassembled WGS sequence"/>
</dbReference>
<dbReference type="GO" id="GO:0005886">
    <property type="term" value="C:plasma membrane"/>
    <property type="evidence" value="ECO:0007669"/>
    <property type="project" value="UniProtKB-SubCell"/>
</dbReference>
<reference evidence="12 13" key="1">
    <citation type="journal article" date="2017" name="Int. J. Syst. Evol. Microbiol.">
        <title>Rouxiella badensis sp. nov. and Rouxiella silvae sp. nov. isolated from peat bog soil in Germany and emendation of the genus description.</title>
        <authorList>
            <person name="Le Fleche-Mateos A."/>
            <person name="Kugler J.H."/>
            <person name="Hansen S.H."/>
            <person name="Syldatk C."/>
            <person name="Hausmann R."/>
            <person name="Lomprez F."/>
            <person name="Vandenbogaert M."/>
            <person name="Manuguerra J.C."/>
            <person name="Grimont P.A."/>
        </authorList>
    </citation>
    <scope>NUCLEOTIDE SEQUENCE [LARGE SCALE GENOMIC DNA]</scope>
    <source>
        <strain evidence="12 13">DSM 100043</strain>
    </source>
</reference>
<gene>
    <name evidence="11" type="primary">kdpC</name>
    <name evidence="12" type="ORF">BS640_09885</name>
</gene>
<comment type="subunit">
    <text evidence="11">The system is composed of three essential subunits: KdpA, KdpB and KdpC.</text>
</comment>
<keyword evidence="1 11" id="KW-0813">Transport</keyword>
<accession>A0A1X0WG55</accession>
<dbReference type="PANTHER" id="PTHR30042:SF2">
    <property type="entry name" value="POTASSIUM-TRANSPORTING ATPASE KDPC SUBUNIT"/>
    <property type="match status" value="1"/>
</dbReference>
<evidence type="ECO:0000256" key="5">
    <source>
        <dbReference type="ARBA" id="ARBA00022741"/>
    </source>
</evidence>
<comment type="function">
    <text evidence="11">Part of the high-affinity ATP-driven potassium transport (or Kdp) system, which catalyzes the hydrolysis of ATP coupled with the electrogenic transport of potassium into the cytoplasm. This subunit acts as a catalytic chaperone that increases the ATP-binding affinity of the ATP-hydrolyzing subunit KdpB by the formation of a transient KdpB/KdpC/ATP ternary complex.</text>
</comment>
<proteinExistence type="inferred from homology"/>
<dbReference type="NCBIfam" id="NF001454">
    <property type="entry name" value="PRK00315.1"/>
    <property type="match status" value="1"/>
</dbReference>
<evidence type="ECO:0000313" key="12">
    <source>
        <dbReference type="EMBL" id="ORJ25721.1"/>
    </source>
</evidence>
<evidence type="ECO:0000256" key="6">
    <source>
        <dbReference type="ARBA" id="ARBA00022840"/>
    </source>
</evidence>
<evidence type="ECO:0000256" key="8">
    <source>
        <dbReference type="ARBA" id="ARBA00022989"/>
    </source>
</evidence>
<comment type="subcellular location">
    <subcellularLocation>
        <location evidence="11">Cell membrane</location>
        <topology evidence="11">Single-pass membrane protein</topology>
    </subcellularLocation>
</comment>
<protein>
    <recommendedName>
        <fullName evidence="11">Potassium-transporting ATPase KdpC subunit</fullName>
    </recommendedName>
    <alternativeName>
        <fullName evidence="11">ATP phosphohydrolase [potassium-transporting] C chain</fullName>
    </alternativeName>
    <alternativeName>
        <fullName evidence="11">Potassium-binding and translocating subunit C</fullName>
    </alternativeName>
    <alternativeName>
        <fullName evidence="11">Potassium-translocating ATPase C chain</fullName>
    </alternativeName>
</protein>
<dbReference type="NCBIfam" id="TIGR00681">
    <property type="entry name" value="kdpC"/>
    <property type="match status" value="1"/>
</dbReference>
<name>A0A1X0WG55_9GAMM</name>
<keyword evidence="8 11" id="KW-1133">Transmembrane helix</keyword>
<evidence type="ECO:0000256" key="2">
    <source>
        <dbReference type="ARBA" id="ARBA00022475"/>
    </source>
</evidence>
<dbReference type="PANTHER" id="PTHR30042">
    <property type="entry name" value="POTASSIUM-TRANSPORTING ATPASE C CHAIN"/>
    <property type="match status" value="1"/>
</dbReference>
<dbReference type="GO" id="GO:0005524">
    <property type="term" value="F:ATP binding"/>
    <property type="evidence" value="ECO:0007669"/>
    <property type="project" value="UniProtKB-UniRule"/>
</dbReference>
<dbReference type="HAMAP" id="MF_00276">
    <property type="entry name" value="KdpC"/>
    <property type="match status" value="1"/>
</dbReference>
<evidence type="ECO:0000256" key="7">
    <source>
        <dbReference type="ARBA" id="ARBA00022958"/>
    </source>
</evidence>
<keyword evidence="13" id="KW-1185">Reference proteome</keyword>
<dbReference type="STRING" id="1646377.BS640_09885"/>
<dbReference type="GeneID" id="93565259"/>
<organism evidence="12 13">
    <name type="scientific">Rouxiella badensis</name>
    <dbReference type="NCBI Taxonomy" id="1646377"/>
    <lineage>
        <taxon>Bacteria</taxon>
        <taxon>Pseudomonadati</taxon>
        <taxon>Pseudomonadota</taxon>
        <taxon>Gammaproteobacteria</taxon>
        <taxon>Enterobacterales</taxon>
        <taxon>Yersiniaceae</taxon>
        <taxon>Rouxiella</taxon>
    </lineage>
</organism>
<keyword evidence="7 11" id="KW-0630">Potassium</keyword>
<dbReference type="RefSeq" id="WP_017490171.1">
    <property type="nucleotide sequence ID" value="NZ_CAUQAZ010000018.1"/>
</dbReference>
<evidence type="ECO:0000256" key="11">
    <source>
        <dbReference type="HAMAP-Rule" id="MF_00276"/>
    </source>
</evidence>
<comment type="caution">
    <text evidence="12">The sequence shown here is derived from an EMBL/GenBank/DDBJ whole genome shotgun (WGS) entry which is preliminary data.</text>
</comment>
<evidence type="ECO:0000256" key="10">
    <source>
        <dbReference type="ARBA" id="ARBA00023136"/>
    </source>
</evidence>
<evidence type="ECO:0000256" key="1">
    <source>
        <dbReference type="ARBA" id="ARBA00022448"/>
    </source>
</evidence>
<dbReference type="PIRSF" id="PIRSF001296">
    <property type="entry name" value="K_ATPase_KdpC"/>
    <property type="match status" value="1"/>
</dbReference>
<dbReference type="AlphaFoldDB" id="A0A1X0WG55"/>